<dbReference type="AlphaFoldDB" id="A0A1B2AAE0"/>
<dbReference type="EMBL" id="CP016591">
    <property type="protein sequence ID" value="ANY19106.1"/>
    <property type="molecule type" value="Genomic_DNA"/>
</dbReference>
<dbReference type="GO" id="GO:0030246">
    <property type="term" value="F:carbohydrate binding"/>
    <property type="evidence" value="ECO:0007669"/>
    <property type="project" value="InterPro"/>
</dbReference>
<evidence type="ECO:0000313" key="1">
    <source>
        <dbReference type="EMBL" id="ANY19106.1"/>
    </source>
</evidence>
<dbReference type="STRING" id="692370.A6F68_00573"/>
<dbReference type="PATRIC" id="fig|692370.5.peg.587"/>
<name>A0A1B2AAE0_9SPHN</name>
<dbReference type="Pfam" id="PF01263">
    <property type="entry name" value="Aldose_epim"/>
    <property type="match status" value="1"/>
</dbReference>
<dbReference type="Proteomes" id="UP000092932">
    <property type="component" value="Chromosome"/>
</dbReference>
<dbReference type="InterPro" id="IPR008183">
    <property type="entry name" value="Aldose_1/G6P_1-epimerase"/>
</dbReference>
<dbReference type="OrthoDB" id="9795355at2"/>
<organism evidence="1 2">
    <name type="scientific">Tsuneonella dongtanensis</name>
    <dbReference type="NCBI Taxonomy" id="692370"/>
    <lineage>
        <taxon>Bacteria</taxon>
        <taxon>Pseudomonadati</taxon>
        <taxon>Pseudomonadota</taxon>
        <taxon>Alphaproteobacteria</taxon>
        <taxon>Sphingomonadales</taxon>
        <taxon>Erythrobacteraceae</taxon>
        <taxon>Tsuneonella</taxon>
    </lineage>
</organism>
<reference evidence="1 2" key="1">
    <citation type="submission" date="2016-07" db="EMBL/GenBank/DDBJ databases">
        <title>Complete genome sequence of Altererythrobacter dongtanensis KCTC 22672, a type strain with esterase isolated from tidal flat.</title>
        <authorList>
            <person name="Cheng H."/>
            <person name="Wu Y.-H."/>
            <person name="Zhou P."/>
            <person name="Huo Y.-Y."/>
            <person name="Wang C.-S."/>
            <person name="Xu X.-W."/>
        </authorList>
    </citation>
    <scope>NUCLEOTIDE SEQUENCE [LARGE SCALE GENOMIC DNA]</scope>
    <source>
        <strain evidence="1 2">KCTC 22672</strain>
    </source>
</reference>
<dbReference type="Gene3D" id="2.70.98.10">
    <property type="match status" value="1"/>
</dbReference>
<gene>
    <name evidence="1" type="ORF">A6F68_00573</name>
</gene>
<dbReference type="RefSeq" id="WP_067676061.1">
    <property type="nucleotide sequence ID" value="NZ_CP016591.1"/>
</dbReference>
<dbReference type="InterPro" id="IPR014718">
    <property type="entry name" value="GH-type_carb-bd"/>
</dbReference>
<dbReference type="SUPFAM" id="SSF74650">
    <property type="entry name" value="Galactose mutarotase-like"/>
    <property type="match status" value="1"/>
</dbReference>
<dbReference type="CDD" id="cd09024">
    <property type="entry name" value="Aldose_epim_lacX"/>
    <property type="match status" value="1"/>
</dbReference>
<sequence>MSQPFAISSGEITAQIDPLGAELVSLTDAAGREYMSNGDPRWWTGRAPVLFPIVGALRNDRYRLDGQEYPLAKHGFARKSAFVCEEHEPYEWVRFALSDDAATRAAYPFAFRLEIFHRVWGGTLTTTATVTNRDTRAMPFSFGFHPAFAWPLPGGAAKEDHRVVFEHAEPQPIRRLSAQGQLLPETFPSPVEGDTLAPDAALFEADALVWDNMRSRACSFGTADGASLALEWDNCPMLGIWQKPGAPFLCIEPWQGIADPIDFACDFRDKPGVVELAPGADARFTLAITLSPPEDSR</sequence>
<evidence type="ECO:0000313" key="2">
    <source>
        <dbReference type="Proteomes" id="UP000092932"/>
    </source>
</evidence>
<dbReference type="KEGG" id="ado:A6F68_00573"/>
<accession>A0A1B2AAE0</accession>
<dbReference type="InterPro" id="IPR037481">
    <property type="entry name" value="LacX"/>
</dbReference>
<dbReference type="InterPro" id="IPR011013">
    <property type="entry name" value="Gal_mutarotase_sf_dom"/>
</dbReference>
<dbReference type="GO" id="GO:0005975">
    <property type="term" value="P:carbohydrate metabolic process"/>
    <property type="evidence" value="ECO:0007669"/>
    <property type="project" value="InterPro"/>
</dbReference>
<proteinExistence type="predicted"/>
<keyword evidence="2" id="KW-1185">Reference proteome</keyword>
<protein>
    <submittedName>
        <fullName evidence="1">Aldose 1-epimerase</fullName>
    </submittedName>
</protein>
<dbReference type="GO" id="GO:0016853">
    <property type="term" value="F:isomerase activity"/>
    <property type="evidence" value="ECO:0007669"/>
    <property type="project" value="InterPro"/>
</dbReference>